<dbReference type="PANTHER" id="PTHR16055">
    <property type="entry name" value="INTEGRATOR COMPLEX SUBUNIT 10"/>
    <property type="match status" value="1"/>
</dbReference>
<evidence type="ECO:0000256" key="2">
    <source>
        <dbReference type="ARBA" id="ARBA00010391"/>
    </source>
</evidence>
<sequence>MDDAGAENSLPIKMEVDETEIVAPTNEQYLVLRAKNALNYDSYEAKSWMLTAQTLFPQNFGVQFEAYQIEKSSRNIKEAAKCFASLIFPEEQDLWVEIKAITAALRLTEDENEVVESSFMSETEFLRQLFNHVPKNIQHALLLTCAEKTPDNMEHSTLMLLLFNKFPETIVKYGPRLMENLITAEKHSLLQNNPVNCYRKLLVCDLLPLLGSDQLDLQLKNLYRLLHKAIEFYLCYLFNNKKKEDLDYLKIDDPWVRLWEIMLNIGSKLAWDLSITFASYWNKDNYWTALINFYQTKPSGNDDHIQKQIVYCATLILVRCLNEYLSAVEPNSERAYVLVEAFCKPYPPNEALPKRSRHEEDINQPALTAGSTLPSGVLHSFITAVRCWDLLHINEPIEKEFYRLMGHLKLETWLKNFQLDLTLYKGNYEQLKSLLMNVTETDCQAYSLGRDLLLLCSYYFTQNFSPIIDIISKVASSLPEATPVTNNDFSANRLTVASRQSRHLHFLPLTRMSILQYCVKILLAALKVKKNELTLGHILVLIQLDTPVEEELLNEITTTIQHRGGFSYPIFTSYIINVDVLEQFAFLSSDQGSKIPLDILPPGQQLHNQRRMSTRGVDKGVKEDIKMAIRRQVTRSNEPIDAIIIKFLTRERELIYHSLVDS</sequence>
<evidence type="ECO:0000256" key="3">
    <source>
        <dbReference type="ARBA" id="ARBA00016811"/>
    </source>
</evidence>
<keyword evidence="6" id="KW-1185">Reference proteome</keyword>
<dbReference type="PRINTS" id="PR02106">
    <property type="entry name" value="INTSUBUNIT10"/>
</dbReference>
<protein>
    <recommendedName>
        <fullName evidence="3">Integrator complex subunit 10</fullName>
    </recommendedName>
</protein>
<dbReference type="InterPro" id="IPR026164">
    <property type="entry name" value="Int_cplx_su10"/>
</dbReference>
<evidence type="ECO:0000313" key="6">
    <source>
        <dbReference type="Proteomes" id="UP001359485"/>
    </source>
</evidence>
<name>A0ABR1AE98_POLSC</name>
<keyword evidence="4" id="KW-0539">Nucleus</keyword>
<dbReference type="Pfam" id="PF21045">
    <property type="entry name" value="INT10"/>
    <property type="match status" value="2"/>
</dbReference>
<organism evidence="5 6">
    <name type="scientific">Polyplax serrata</name>
    <name type="common">Common mouse louse</name>
    <dbReference type="NCBI Taxonomy" id="468196"/>
    <lineage>
        <taxon>Eukaryota</taxon>
        <taxon>Metazoa</taxon>
        <taxon>Ecdysozoa</taxon>
        <taxon>Arthropoda</taxon>
        <taxon>Hexapoda</taxon>
        <taxon>Insecta</taxon>
        <taxon>Pterygota</taxon>
        <taxon>Neoptera</taxon>
        <taxon>Paraneoptera</taxon>
        <taxon>Psocodea</taxon>
        <taxon>Troctomorpha</taxon>
        <taxon>Phthiraptera</taxon>
        <taxon>Anoplura</taxon>
        <taxon>Polyplacidae</taxon>
        <taxon>Polyplax</taxon>
    </lineage>
</organism>
<evidence type="ECO:0000256" key="1">
    <source>
        <dbReference type="ARBA" id="ARBA00004123"/>
    </source>
</evidence>
<accession>A0ABR1AE98</accession>
<comment type="subcellular location">
    <subcellularLocation>
        <location evidence="1">Nucleus</location>
    </subcellularLocation>
</comment>
<evidence type="ECO:0000256" key="4">
    <source>
        <dbReference type="ARBA" id="ARBA00023242"/>
    </source>
</evidence>
<dbReference type="Proteomes" id="UP001359485">
    <property type="component" value="Unassembled WGS sequence"/>
</dbReference>
<dbReference type="EMBL" id="JAWJWF010000051">
    <property type="protein sequence ID" value="KAK6617573.1"/>
    <property type="molecule type" value="Genomic_DNA"/>
</dbReference>
<comment type="caution">
    <text evidence="5">The sequence shown here is derived from an EMBL/GenBank/DDBJ whole genome shotgun (WGS) entry which is preliminary data.</text>
</comment>
<evidence type="ECO:0000313" key="5">
    <source>
        <dbReference type="EMBL" id="KAK6617573.1"/>
    </source>
</evidence>
<proteinExistence type="inferred from homology"/>
<dbReference type="PANTHER" id="PTHR16055:SF2">
    <property type="entry name" value="INTEGRATOR COMPLEX SUBUNIT 10"/>
    <property type="match status" value="1"/>
</dbReference>
<gene>
    <name evidence="5" type="ORF">RUM44_005161</name>
</gene>
<comment type="similarity">
    <text evidence="2">Belongs to the Integrator subunit 10 family.</text>
</comment>
<reference evidence="5 6" key="1">
    <citation type="submission" date="2023-09" db="EMBL/GenBank/DDBJ databases">
        <title>Genomes of two closely related lineages of the louse Polyplax serrata with different host specificities.</title>
        <authorList>
            <person name="Martinu J."/>
            <person name="Tarabai H."/>
            <person name="Stefka J."/>
            <person name="Hypsa V."/>
        </authorList>
    </citation>
    <scope>NUCLEOTIDE SEQUENCE [LARGE SCALE GENOMIC DNA]</scope>
    <source>
        <strain evidence="5">98ZLc_SE</strain>
    </source>
</reference>